<feature type="region of interest" description="Disordered" evidence="2">
    <location>
        <begin position="73"/>
        <end position="102"/>
    </location>
</feature>
<dbReference type="EMBL" id="DS545403">
    <property type="protein sequence ID" value="EDQ49331.1"/>
    <property type="molecule type" value="Genomic_DNA"/>
</dbReference>
<dbReference type="AlphaFoldDB" id="A9U4S5"/>
<reference evidence="3" key="1">
    <citation type="journal article" date="2008" name="Science">
        <title>The Physcomitrella genome reveals evolutionary insights into the conquest of land by plants.</title>
        <authorList>
            <person name="Rensing S."/>
            <person name="Lang D."/>
            <person name="Zimmer A."/>
            <person name="Terry A."/>
            <person name="Salamov A."/>
            <person name="Shapiro H."/>
            <person name="Nishiyama T."/>
            <person name="Perroud P.-F."/>
            <person name="Lindquist E."/>
            <person name="Kamisugi Y."/>
            <person name="Tanahashi T."/>
            <person name="Sakakibara K."/>
            <person name="Fujita T."/>
            <person name="Oishi K."/>
            <person name="Shin-I T."/>
            <person name="Kuroki Y."/>
            <person name="Toyoda A."/>
            <person name="Suzuki Y."/>
            <person name="Hashimoto A."/>
            <person name="Yamaguchi K."/>
            <person name="Sugano A."/>
            <person name="Kohara Y."/>
            <person name="Fujiyama A."/>
            <person name="Anterola A."/>
            <person name="Aoki S."/>
            <person name="Ashton N."/>
            <person name="Barbazuk W.B."/>
            <person name="Barker E."/>
            <person name="Bennetzen J."/>
            <person name="Bezanilla M."/>
            <person name="Blankenship R."/>
            <person name="Cho S.H."/>
            <person name="Dutcher S."/>
            <person name="Estelle M."/>
            <person name="Fawcett J.A."/>
            <person name="Gundlach H."/>
            <person name="Hanada K."/>
            <person name="Heyl A."/>
            <person name="Hicks K.A."/>
            <person name="Hugh J."/>
            <person name="Lohr M."/>
            <person name="Mayer K."/>
            <person name="Melkozernov A."/>
            <person name="Murata T."/>
            <person name="Nelson D."/>
            <person name="Pils B."/>
            <person name="Prigge M."/>
            <person name="Reiss B."/>
            <person name="Renner T."/>
            <person name="Rombauts S."/>
            <person name="Rushton P."/>
            <person name="Sanderfoot A."/>
            <person name="Schween G."/>
            <person name="Shiu S.-H."/>
            <person name="Stueber K."/>
            <person name="Theodoulou F.L."/>
            <person name="Tu H."/>
            <person name="Van de Peer Y."/>
            <person name="Verrier P.J."/>
            <person name="Waters E."/>
            <person name="Wood A."/>
            <person name="Yang L."/>
            <person name="Cove D."/>
            <person name="Cuming A."/>
            <person name="Hasebe M."/>
            <person name="Lucas S."/>
            <person name="Mishler D.B."/>
            <person name="Reski R."/>
            <person name="Grigoriev I."/>
            <person name="Quatrano R.S."/>
            <person name="Boore J.L."/>
        </authorList>
    </citation>
    <scope>NUCLEOTIDE SEQUENCE [LARGE SCALE GENOMIC DNA]</scope>
</reference>
<keyword evidence="1" id="KW-0175">Coiled coil</keyword>
<sequence length="111" mass="12376">MLQTKLAILVKEANNLVWTNTPISVIIPLAISVKSTEEWQKMLEECNNQIARLESQVRKLGLLNEDLMARLDREPSNTKADDEDVAEEKIKNSKGGKTMPLTEKAIAATSL</sequence>
<organism>
    <name type="scientific">Physcomitrium patens</name>
    <name type="common">Spreading-leaved earth moss</name>
    <name type="synonym">Physcomitrella patens</name>
    <dbReference type="NCBI Taxonomy" id="3218"/>
    <lineage>
        <taxon>Eukaryota</taxon>
        <taxon>Viridiplantae</taxon>
        <taxon>Streptophyta</taxon>
        <taxon>Embryophyta</taxon>
        <taxon>Bryophyta</taxon>
        <taxon>Bryophytina</taxon>
        <taxon>Bryopsida</taxon>
        <taxon>Funariidae</taxon>
        <taxon>Funariales</taxon>
        <taxon>Funariaceae</taxon>
        <taxon>Physcomitrium</taxon>
    </lineage>
</organism>
<evidence type="ECO:0000256" key="2">
    <source>
        <dbReference type="SAM" id="MobiDB-lite"/>
    </source>
</evidence>
<protein>
    <submittedName>
        <fullName evidence="3">Predicted protein</fullName>
    </submittedName>
</protein>
<gene>
    <name evidence="3" type="ORF">PHYPADRAFT_102103</name>
</gene>
<feature type="coiled-coil region" evidence="1">
    <location>
        <begin position="36"/>
        <end position="70"/>
    </location>
</feature>
<proteinExistence type="predicted"/>
<accession>A9U4S5</accession>
<evidence type="ECO:0000256" key="1">
    <source>
        <dbReference type="SAM" id="Coils"/>
    </source>
</evidence>
<evidence type="ECO:0000313" key="3">
    <source>
        <dbReference type="EMBL" id="EDQ49331.1"/>
    </source>
</evidence>
<name>A9U4S5_PHYPA</name>